<protein>
    <submittedName>
        <fullName evidence="7">Glycosyl transferase family 2</fullName>
    </submittedName>
</protein>
<accession>A0A2W5P2T1</accession>
<dbReference type="SUPFAM" id="SSF53448">
    <property type="entry name" value="Nucleotide-diphospho-sugar transferases"/>
    <property type="match status" value="1"/>
</dbReference>
<comment type="caution">
    <text evidence="7">The sequence shown here is derived from an EMBL/GenBank/DDBJ whole genome shotgun (WGS) entry which is preliminary data.</text>
</comment>
<evidence type="ECO:0000256" key="2">
    <source>
        <dbReference type="ARBA" id="ARBA00022475"/>
    </source>
</evidence>
<dbReference type="Gene3D" id="3.90.550.10">
    <property type="entry name" value="Spore Coat Polysaccharide Biosynthesis Protein SpsA, Chain A"/>
    <property type="match status" value="1"/>
</dbReference>
<name>A0A2W5P2T1_9SPHN</name>
<evidence type="ECO:0000313" key="7">
    <source>
        <dbReference type="EMBL" id="PZQ60132.1"/>
    </source>
</evidence>
<dbReference type="Pfam" id="PF00535">
    <property type="entry name" value="Glycos_transf_2"/>
    <property type="match status" value="1"/>
</dbReference>
<dbReference type="InterPro" id="IPR029044">
    <property type="entry name" value="Nucleotide-diphossugar_trans"/>
</dbReference>
<dbReference type="PANTHER" id="PTHR43646">
    <property type="entry name" value="GLYCOSYLTRANSFERASE"/>
    <property type="match status" value="1"/>
</dbReference>
<dbReference type="EMBL" id="QFQI01000006">
    <property type="protein sequence ID" value="PZQ60132.1"/>
    <property type="molecule type" value="Genomic_DNA"/>
</dbReference>
<dbReference type="GO" id="GO:0016757">
    <property type="term" value="F:glycosyltransferase activity"/>
    <property type="evidence" value="ECO:0007669"/>
    <property type="project" value="UniProtKB-KW"/>
</dbReference>
<dbReference type="CDD" id="cd00761">
    <property type="entry name" value="Glyco_tranf_GTA_type"/>
    <property type="match status" value="1"/>
</dbReference>
<evidence type="ECO:0000256" key="4">
    <source>
        <dbReference type="ARBA" id="ARBA00022679"/>
    </source>
</evidence>
<dbReference type="PANTHER" id="PTHR43646:SF2">
    <property type="entry name" value="GLYCOSYLTRANSFERASE 2-LIKE DOMAIN-CONTAINING PROTEIN"/>
    <property type="match status" value="1"/>
</dbReference>
<evidence type="ECO:0000256" key="5">
    <source>
        <dbReference type="ARBA" id="ARBA00023136"/>
    </source>
</evidence>
<comment type="subcellular location">
    <subcellularLocation>
        <location evidence="1">Cell membrane</location>
    </subcellularLocation>
</comment>
<evidence type="ECO:0000256" key="3">
    <source>
        <dbReference type="ARBA" id="ARBA00022676"/>
    </source>
</evidence>
<evidence type="ECO:0000259" key="6">
    <source>
        <dbReference type="Pfam" id="PF00535"/>
    </source>
</evidence>
<feature type="domain" description="Glycosyltransferase 2-like" evidence="6">
    <location>
        <begin position="17"/>
        <end position="154"/>
    </location>
</feature>
<keyword evidence="5" id="KW-0472">Membrane</keyword>
<dbReference type="InterPro" id="IPR001173">
    <property type="entry name" value="Glyco_trans_2-like"/>
</dbReference>
<keyword evidence="2" id="KW-1003">Cell membrane</keyword>
<proteinExistence type="predicted"/>
<evidence type="ECO:0000313" key="8">
    <source>
        <dbReference type="Proteomes" id="UP000249229"/>
    </source>
</evidence>
<organism evidence="7 8">
    <name type="scientific">Sphingomonas taxi</name>
    <dbReference type="NCBI Taxonomy" id="1549858"/>
    <lineage>
        <taxon>Bacteria</taxon>
        <taxon>Pseudomonadati</taxon>
        <taxon>Pseudomonadota</taxon>
        <taxon>Alphaproteobacteria</taxon>
        <taxon>Sphingomonadales</taxon>
        <taxon>Sphingomonadaceae</taxon>
        <taxon>Sphingomonas</taxon>
    </lineage>
</organism>
<reference evidence="7 8" key="1">
    <citation type="submission" date="2017-08" db="EMBL/GenBank/DDBJ databases">
        <title>Infants hospitalized years apart are colonized by the same room-sourced microbial strains.</title>
        <authorList>
            <person name="Brooks B."/>
            <person name="Olm M.R."/>
            <person name="Firek B.A."/>
            <person name="Baker R."/>
            <person name="Thomas B.C."/>
            <person name="Morowitz M.J."/>
            <person name="Banfield J.F."/>
        </authorList>
    </citation>
    <scope>NUCLEOTIDE SEQUENCE [LARGE SCALE GENOMIC DNA]</scope>
    <source>
        <strain evidence="7">S2_005_001_R1_22</strain>
    </source>
</reference>
<keyword evidence="3" id="KW-0328">Glycosyltransferase</keyword>
<sequence length="266" mass="30112">MPHAAARRGGRRMRWTFVIAYFNEADYLGDTLASLAAQTLKPFRLVLVDNGSTDGSAAIARAAVLPGVEVLHLAEPRPGKIFALETAMPHIATEFVAFGDADTFYPSHYLATAQAAFGDPAIVAAMATDVPADEARARRKRRHNQVVSRLWPKQTHTGGFGQTFRTAALLAAGGYAEHFWPYVLMDHEIMQRVVKQGRVVYPYDLWCVPSDRRADRRRVRWTLAERLLYHFTPAAAKDWYFYRFLGPRLRARKLGHLNLREKTWMA</sequence>
<dbReference type="GO" id="GO:0005886">
    <property type="term" value="C:plasma membrane"/>
    <property type="evidence" value="ECO:0007669"/>
    <property type="project" value="UniProtKB-SubCell"/>
</dbReference>
<keyword evidence="4 7" id="KW-0808">Transferase</keyword>
<gene>
    <name evidence="7" type="ORF">DI544_09780</name>
</gene>
<dbReference type="Proteomes" id="UP000249229">
    <property type="component" value="Unassembled WGS sequence"/>
</dbReference>
<dbReference type="AlphaFoldDB" id="A0A2W5P2T1"/>
<evidence type="ECO:0000256" key="1">
    <source>
        <dbReference type="ARBA" id="ARBA00004236"/>
    </source>
</evidence>